<accession>A0A1V2UZU5</accession>
<feature type="transmembrane region" description="Helical" evidence="1">
    <location>
        <begin position="45"/>
        <end position="62"/>
    </location>
</feature>
<sequence length="65" mass="6972">MLSSANIEHGIMLACLALVSIILLIIAGVLALFRVRRKNKSETQDVVILITFLLGITGLLFSCSG</sequence>
<evidence type="ECO:0000256" key="1">
    <source>
        <dbReference type="SAM" id="Phobius"/>
    </source>
</evidence>
<evidence type="ECO:0000313" key="2">
    <source>
        <dbReference type="EMBL" id="ONN55416.1"/>
    </source>
</evidence>
<dbReference type="EMBL" id="LFZS01000003">
    <property type="protein sequence ID" value="ONN55416.1"/>
    <property type="molecule type" value="Genomic_DNA"/>
</dbReference>
<gene>
    <name evidence="2" type="ORF">AC058_06145</name>
</gene>
<name>A0A1V2UZU5_9GAMM</name>
<dbReference type="Proteomes" id="UP000189376">
    <property type="component" value="Unassembled WGS sequence"/>
</dbReference>
<organism evidence="2 3">
    <name type="scientific">Acinetobacter genomosp. 33YU</name>
    <dbReference type="NCBI Taxonomy" id="1675530"/>
    <lineage>
        <taxon>Bacteria</taxon>
        <taxon>Pseudomonadati</taxon>
        <taxon>Pseudomonadota</taxon>
        <taxon>Gammaproteobacteria</taxon>
        <taxon>Moraxellales</taxon>
        <taxon>Moraxellaceae</taxon>
        <taxon>Acinetobacter</taxon>
    </lineage>
</organism>
<keyword evidence="1" id="KW-0812">Transmembrane</keyword>
<dbReference type="AlphaFoldDB" id="A0A1V2UZU5"/>
<keyword evidence="1" id="KW-1133">Transmembrane helix</keyword>
<evidence type="ECO:0000313" key="3">
    <source>
        <dbReference type="Proteomes" id="UP000189376"/>
    </source>
</evidence>
<feature type="transmembrane region" description="Helical" evidence="1">
    <location>
        <begin position="12"/>
        <end position="33"/>
    </location>
</feature>
<reference evidence="2 3" key="1">
    <citation type="submission" date="2015-07" db="EMBL/GenBank/DDBJ databases">
        <title>Acinetobacter yuneri, a novel member of Acinetobacter calcoaceticus-Acinetobacter baumannii complex isolated from clinical specimen.</title>
        <authorList>
            <person name="Yu Y."/>
        </authorList>
    </citation>
    <scope>NUCLEOTIDE SEQUENCE [LARGE SCALE GENOMIC DNA]</scope>
    <source>
        <strain evidence="2 3">A362</strain>
    </source>
</reference>
<comment type="caution">
    <text evidence="2">The sequence shown here is derived from an EMBL/GenBank/DDBJ whole genome shotgun (WGS) entry which is preliminary data.</text>
</comment>
<protein>
    <submittedName>
        <fullName evidence="2">Uncharacterized protein</fullName>
    </submittedName>
</protein>
<keyword evidence="3" id="KW-1185">Reference proteome</keyword>
<proteinExistence type="predicted"/>
<keyword evidence="1" id="KW-0472">Membrane</keyword>